<reference evidence="2 3" key="1">
    <citation type="submission" date="2018-06" db="EMBL/GenBank/DDBJ databases">
        <authorList>
            <consortium name="Pathogen Informatics"/>
            <person name="Doyle S."/>
        </authorList>
    </citation>
    <scope>NUCLEOTIDE SEQUENCE [LARGE SCALE GENOMIC DNA]</scope>
    <source>
        <strain evidence="2 3">NCTC13645</strain>
    </source>
</reference>
<dbReference type="SUPFAM" id="SSF52540">
    <property type="entry name" value="P-loop containing nucleoside triphosphate hydrolases"/>
    <property type="match status" value="1"/>
</dbReference>
<gene>
    <name evidence="2" type="primary">ykoD_1</name>
    <name evidence="2" type="ORF">NCTC13645_01399</name>
</gene>
<keyword evidence="2" id="KW-0378">Hydrolase</keyword>
<dbReference type="PANTHER" id="PTHR24220:SF86">
    <property type="entry name" value="ABC TRANSPORTER ABCH.1"/>
    <property type="match status" value="1"/>
</dbReference>
<sequence>MENETSRAILKLDNVTFKYEAQKEPTLKNINLEVQAGEFIVIAGASGSGKSTLGRLISGLIPEAFPGTLTGELYFDGQRINDESIFKRSQKLEPFYRM</sequence>
<dbReference type="InterPro" id="IPR027417">
    <property type="entry name" value="P-loop_NTPase"/>
</dbReference>
<dbReference type="GO" id="GO:0022857">
    <property type="term" value="F:transmembrane transporter activity"/>
    <property type="evidence" value="ECO:0007669"/>
    <property type="project" value="TreeGrafter"/>
</dbReference>
<name>A0A380P1P8_WEIVI</name>
<proteinExistence type="predicted"/>
<dbReference type="InterPro" id="IPR003439">
    <property type="entry name" value="ABC_transporter-like_ATP-bd"/>
</dbReference>
<accession>A0A380P1P8</accession>
<feature type="domain" description="ABC transporter" evidence="1">
    <location>
        <begin position="27"/>
        <end position="90"/>
    </location>
</feature>
<evidence type="ECO:0000259" key="1">
    <source>
        <dbReference type="Pfam" id="PF00005"/>
    </source>
</evidence>
<dbReference type="EMBL" id="UHIV01000004">
    <property type="protein sequence ID" value="SUP59146.1"/>
    <property type="molecule type" value="Genomic_DNA"/>
</dbReference>
<protein>
    <submittedName>
        <fullName evidence="2">HMP/thiamine import ATP-binding protein YkoD</fullName>
        <ecNumber evidence="2">3.6.3.-</ecNumber>
    </submittedName>
</protein>
<evidence type="ECO:0000313" key="2">
    <source>
        <dbReference type="EMBL" id="SUP59146.1"/>
    </source>
</evidence>
<dbReference type="EC" id="3.6.3.-" evidence="2"/>
<organism evidence="2 3">
    <name type="scientific">Weissella viridescens</name>
    <name type="common">Lactobacillus viridescens</name>
    <dbReference type="NCBI Taxonomy" id="1629"/>
    <lineage>
        <taxon>Bacteria</taxon>
        <taxon>Bacillati</taxon>
        <taxon>Bacillota</taxon>
        <taxon>Bacilli</taxon>
        <taxon>Lactobacillales</taxon>
        <taxon>Lactobacillaceae</taxon>
        <taxon>Weissella</taxon>
    </lineage>
</organism>
<dbReference type="PANTHER" id="PTHR24220">
    <property type="entry name" value="IMPORT ATP-BINDING PROTEIN"/>
    <property type="match status" value="1"/>
</dbReference>
<dbReference type="GO" id="GO:0005524">
    <property type="term" value="F:ATP binding"/>
    <property type="evidence" value="ECO:0007669"/>
    <property type="project" value="UniProtKB-KW"/>
</dbReference>
<evidence type="ECO:0000313" key="3">
    <source>
        <dbReference type="Proteomes" id="UP000254621"/>
    </source>
</evidence>
<dbReference type="GO" id="GO:0016887">
    <property type="term" value="F:ATP hydrolysis activity"/>
    <property type="evidence" value="ECO:0007669"/>
    <property type="project" value="InterPro"/>
</dbReference>
<dbReference type="GO" id="GO:0005886">
    <property type="term" value="C:plasma membrane"/>
    <property type="evidence" value="ECO:0007669"/>
    <property type="project" value="TreeGrafter"/>
</dbReference>
<dbReference type="Gene3D" id="3.40.50.300">
    <property type="entry name" value="P-loop containing nucleotide triphosphate hydrolases"/>
    <property type="match status" value="1"/>
</dbReference>
<dbReference type="AlphaFoldDB" id="A0A380P1P8"/>
<dbReference type="InterPro" id="IPR015854">
    <property type="entry name" value="ABC_transpr_LolD-like"/>
</dbReference>
<dbReference type="Pfam" id="PF00005">
    <property type="entry name" value="ABC_tran"/>
    <property type="match status" value="1"/>
</dbReference>
<keyword evidence="2" id="KW-0547">Nucleotide-binding</keyword>
<keyword evidence="2" id="KW-0067">ATP-binding</keyword>
<dbReference type="Proteomes" id="UP000254621">
    <property type="component" value="Unassembled WGS sequence"/>
</dbReference>